<feature type="domain" description="C2H2-type" evidence="10">
    <location>
        <begin position="38"/>
        <end position="65"/>
    </location>
</feature>
<dbReference type="SUPFAM" id="SSF57667">
    <property type="entry name" value="beta-beta-alpha zinc fingers"/>
    <property type="match status" value="1"/>
</dbReference>
<keyword evidence="5" id="KW-0862">Zinc</keyword>
<dbReference type="InterPro" id="IPR013087">
    <property type="entry name" value="Znf_C2H2_type"/>
</dbReference>
<reference evidence="11 12" key="1">
    <citation type="submission" date="2019-09" db="EMBL/GenBank/DDBJ databases">
        <title>A chromosome-level genome assembly of the Chinese tupelo Nyssa sinensis.</title>
        <authorList>
            <person name="Yang X."/>
            <person name="Kang M."/>
            <person name="Yang Y."/>
            <person name="Xiong H."/>
            <person name="Wang M."/>
            <person name="Zhang Z."/>
            <person name="Wang Z."/>
            <person name="Wu H."/>
            <person name="Ma T."/>
            <person name="Liu J."/>
            <person name="Xi Z."/>
        </authorList>
    </citation>
    <scope>NUCLEOTIDE SEQUENCE [LARGE SCALE GENOMIC DNA]</scope>
    <source>
        <strain evidence="11">J267</strain>
        <tissue evidence="11">Leaf</tissue>
    </source>
</reference>
<dbReference type="GO" id="GO:0006950">
    <property type="term" value="P:response to stress"/>
    <property type="evidence" value="ECO:0007669"/>
    <property type="project" value="TreeGrafter"/>
</dbReference>
<dbReference type="Pfam" id="PF13912">
    <property type="entry name" value="zf-C2H2_6"/>
    <property type="match status" value="2"/>
</dbReference>
<dbReference type="PROSITE" id="PS00028">
    <property type="entry name" value="ZINC_FINGER_C2H2_1"/>
    <property type="match status" value="2"/>
</dbReference>
<evidence type="ECO:0000256" key="1">
    <source>
        <dbReference type="ARBA" id="ARBA00004123"/>
    </source>
</evidence>
<organism evidence="11 12">
    <name type="scientific">Nyssa sinensis</name>
    <dbReference type="NCBI Taxonomy" id="561372"/>
    <lineage>
        <taxon>Eukaryota</taxon>
        <taxon>Viridiplantae</taxon>
        <taxon>Streptophyta</taxon>
        <taxon>Embryophyta</taxon>
        <taxon>Tracheophyta</taxon>
        <taxon>Spermatophyta</taxon>
        <taxon>Magnoliopsida</taxon>
        <taxon>eudicotyledons</taxon>
        <taxon>Gunneridae</taxon>
        <taxon>Pentapetalae</taxon>
        <taxon>asterids</taxon>
        <taxon>Cornales</taxon>
        <taxon>Nyssaceae</taxon>
        <taxon>Nyssa</taxon>
    </lineage>
</organism>
<keyword evidence="4 9" id="KW-0863">Zinc-finger</keyword>
<accession>A0A5J5C1G3</accession>
<dbReference type="InterPro" id="IPR036236">
    <property type="entry name" value="Znf_C2H2_sf"/>
</dbReference>
<evidence type="ECO:0000256" key="5">
    <source>
        <dbReference type="ARBA" id="ARBA00022833"/>
    </source>
</evidence>
<dbReference type="PANTHER" id="PTHR26374">
    <property type="entry name" value="ZINC FINGER PROTEIN ZAT5"/>
    <property type="match status" value="1"/>
</dbReference>
<evidence type="ECO:0000256" key="2">
    <source>
        <dbReference type="ARBA" id="ARBA00022723"/>
    </source>
</evidence>
<feature type="domain" description="C2H2-type" evidence="10">
    <location>
        <begin position="86"/>
        <end position="113"/>
    </location>
</feature>
<dbReference type="OrthoDB" id="9411774at2759"/>
<evidence type="ECO:0000313" key="12">
    <source>
        <dbReference type="Proteomes" id="UP000325577"/>
    </source>
</evidence>
<evidence type="ECO:0000256" key="7">
    <source>
        <dbReference type="ARBA" id="ARBA00023163"/>
    </source>
</evidence>
<evidence type="ECO:0000256" key="6">
    <source>
        <dbReference type="ARBA" id="ARBA00023015"/>
    </source>
</evidence>
<dbReference type="GO" id="GO:0005634">
    <property type="term" value="C:nucleus"/>
    <property type="evidence" value="ECO:0007669"/>
    <property type="project" value="UniProtKB-SubCell"/>
</dbReference>
<dbReference type="Gene3D" id="3.30.160.60">
    <property type="entry name" value="Classic Zinc Finger"/>
    <property type="match status" value="1"/>
</dbReference>
<keyword evidence="12" id="KW-1185">Reference proteome</keyword>
<evidence type="ECO:0000256" key="9">
    <source>
        <dbReference type="PROSITE-ProRule" id="PRU00042"/>
    </source>
</evidence>
<name>A0A5J5C1G3_9ASTE</name>
<dbReference type="EMBL" id="CM018031">
    <property type="protein sequence ID" value="KAA8549233.1"/>
    <property type="molecule type" value="Genomic_DNA"/>
</dbReference>
<evidence type="ECO:0000313" key="11">
    <source>
        <dbReference type="EMBL" id="KAA8549233.1"/>
    </source>
</evidence>
<proteinExistence type="predicted"/>
<dbReference type="GO" id="GO:0008270">
    <property type="term" value="F:zinc ion binding"/>
    <property type="evidence" value="ECO:0007669"/>
    <property type="project" value="UniProtKB-KW"/>
</dbReference>
<evidence type="ECO:0000259" key="10">
    <source>
        <dbReference type="PROSITE" id="PS50157"/>
    </source>
</evidence>
<keyword evidence="8" id="KW-0539">Nucleus</keyword>
<dbReference type="AlphaFoldDB" id="A0A5J5C1G3"/>
<gene>
    <name evidence="11" type="ORF">F0562_000917</name>
</gene>
<evidence type="ECO:0000256" key="3">
    <source>
        <dbReference type="ARBA" id="ARBA00022737"/>
    </source>
</evidence>
<keyword evidence="2" id="KW-0479">Metal-binding</keyword>
<keyword evidence="3" id="KW-0677">Repeat</keyword>
<protein>
    <recommendedName>
        <fullName evidence="10">C2H2-type domain-containing protein</fullName>
    </recommendedName>
</protein>
<dbReference type="PROSITE" id="PS50157">
    <property type="entry name" value="ZINC_FINGER_C2H2_2"/>
    <property type="match status" value="2"/>
</dbReference>
<dbReference type="SMART" id="SM00355">
    <property type="entry name" value="ZnF_C2H2"/>
    <property type="match status" value="2"/>
</dbReference>
<dbReference type="Proteomes" id="UP000325577">
    <property type="component" value="Linkage Group LG0"/>
</dbReference>
<dbReference type="PANTHER" id="PTHR26374:SF379">
    <property type="entry name" value="ZINC FINGER PROTEIN ZAT12"/>
    <property type="match status" value="1"/>
</dbReference>
<evidence type="ECO:0000256" key="8">
    <source>
        <dbReference type="ARBA" id="ARBA00023242"/>
    </source>
</evidence>
<dbReference type="GO" id="GO:0010200">
    <property type="term" value="P:response to chitin"/>
    <property type="evidence" value="ECO:0007669"/>
    <property type="project" value="TreeGrafter"/>
</dbReference>
<comment type="subcellular location">
    <subcellularLocation>
        <location evidence="1">Nucleus</location>
    </subcellularLocation>
</comment>
<evidence type="ECO:0000256" key="4">
    <source>
        <dbReference type="ARBA" id="ARBA00022771"/>
    </source>
</evidence>
<sequence length="211" mass="23836">MAMKSGRQDGEVEKLAVANCLILLSRVRDNDAASSRVFECKTCNRQFQSFQALGGHRTSHKRPKRIAADHDLLNQNQPSDSPPKTHECSICGVEFAIGQALGGHMRRHRNVMSYEGSMRRHSEEAAPVTKKTSSDYIYFLFQSGAKIECTLDTISNFSLPQTYPSLRNRRRYRVTGNFIGFPSKTDRPYKSSRFIEGNVGFAFHLRGLNSE</sequence>
<keyword evidence="7" id="KW-0804">Transcription</keyword>
<keyword evidence="6" id="KW-0805">Transcription regulation</keyword>